<comment type="caution">
    <text evidence="1">The sequence shown here is derived from an EMBL/GenBank/DDBJ whole genome shotgun (WGS) entry which is preliminary data.</text>
</comment>
<dbReference type="AlphaFoldDB" id="A0AAV4VY32"/>
<keyword evidence="2" id="KW-1185">Reference proteome</keyword>
<gene>
    <name evidence="1" type="primary">AVEN_157554_1</name>
    <name evidence="1" type="ORF">CEXT_635581</name>
</gene>
<sequence length="271" mass="31104">MSPTMVGNLCLQTKIGSVLGGPLQNFLQNMAACSPCKGVSTFMRYGEKTVFPFADDMFELVWHRCREGKMEDKKYVGKKDFKMCKCGLSARHAILRSQIAASSAVLAVNKSSPLVFLTVADPDYQPVMQELCSEERYIDAEIVHRRLLWQRFKNGLSIPENYLPSKLKISTSVMMMNQKSFQVHQSQRLTFQLDNLQVLSNRIARTKRLLRKDFYAFSCSRRSKFGKVQENKAMVAVDKVVKNATILGHFSMRNQQRNSVLINRNHKTHRR</sequence>
<accession>A0AAV4VY32</accession>
<organism evidence="1 2">
    <name type="scientific">Caerostris extrusa</name>
    <name type="common">Bark spider</name>
    <name type="synonym">Caerostris bankana</name>
    <dbReference type="NCBI Taxonomy" id="172846"/>
    <lineage>
        <taxon>Eukaryota</taxon>
        <taxon>Metazoa</taxon>
        <taxon>Ecdysozoa</taxon>
        <taxon>Arthropoda</taxon>
        <taxon>Chelicerata</taxon>
        <taxon>Arachnida</taxon>
        <taxon>Araneae</taxon>
        <taxon>Araneomorphae</taxon>
        <taxon>Entelegynae</taxon>
        <taxon>Araneoidea</taxon>
        <taxon>Araneidae</taxon>
        <taxon>Caerostris</taxon>
    </lineage>
</organism>
<dbReference type="Proteomes" id="UP001054945">
    <property type="component" value="Unassembled WGS sequence"/>
</dbReference>
<protein>
    <submittedName>
        <fullName evidence="1">Uncharacterized protein</fullName>
    </submittedName>
</protein>
<proteinExistence type="predicted"/>
<evidence type="ECO:0000313" key="2">
    <source>
        <dbReference type="Proteomes" id="UP001054945"/>
    </source>
</evidence>
<dbReference type="EMBL" id="BPLR01015310">
    <property type="protein sequence ID" value="GIY75191.1"/>
    <property type="molecule type" value="Genomic_DNA"/>
</dbReference>
<name>A0AAV4VY32_CAEEX</name>
<reference evidence="1 2" key="1">
    <citation type="submission" date="2021-06" db="EMBL/GenBank/DDBJ databases">
        <title>Caerostris extrusa draft genome.</title>
        <authorList>
            <person name="Kono N."/>
            <person name="Arakawa K."/>
        </authorList>
    </citation>
    <scope>NUCLEOTIDE SEQUENCE [LARGE SCALE GENOMIC DNA]</scope>
</reference>
<evidence type="ECO:0000313" key="1">
    <source>
        <dbReference type="EMBL" id="GIY75191.1"/>
    </source>
</evidence>